<dbReference type="AlphaFoldDB" id="A0A409XUT7"/>
<dbReference type="CDD" id="cd00882">
    <property type="entry name" value="Ras_like_GTPase"/>
    <property type="match status" value="1"/>
</dbReference>
<evidence type="ECO:0000313" key="1">
    <source>
        <dbReference type="EMBL" id="PPQ94589.1"/>
    </source>
</evidence>
<sequence length="368" mass="41935">MFPQPRGPPQIKIRFRVLIIGRANAGKTSILQRVCGTTQSPVVYRRESAFYGSTKKIELVPSMERGEHRIEDEIYFSNHDGYIFHDSRGFESGSVNELEIVQNFVRQKSGEKRLRSKLHAIWYCIPMDNQRPELDLKYFKDICPDKNVPVIGVFTKYDQFVRNVKMELEDHGDPTQLGHLKAAEIHFQKHYLCHLGDEAKFVRLEKMHKANGHYKDLIEKTAGALNEDVVTLMIISVQRNNLELSVKVAVEHVLAYVGHSKEFIVKQCLIPFPHIWPSSQVINHLAIAAIIIFKHATTLRLLLPDSHLALHEAESKYLELKIGNQIAQHFTAPFTQYSAQHLVDFIMGISVSVHISTCVSPCHSEAGP</sequence>
<keyword evidence="2" id="KW-1185">Reference proteome</keyword>
<dbReference type="InParanoid" id="A0A409XUT7"/>
<dbReference type="STRING" id="93625.A0A409XUT7"/>
<proteinExistence type="predicted"/>
<dbReference type="OrthoDB" id="3172613at2759"/>
<protein>
    <submittedName>
        <fullName evidence="1">Uncharacterized protein</fullName>
    </submittedName>
</protein>
<organism evidence="1 2">
    <name type="scientific">Psilocybe cyanescens</name>
    <dbReference type="NCBI Taxonomy" id="93625"/>
    <lineage>
        <taxon>Eukaryota</taxon>
        <taxon>Fungi</taxon>
        <taxon>Dikarya</taxon>
        <taxon>Basidiomycota</taxon>
        <taxon>Agaricomycotina</taxon>
        <taxon>Agaricomycetes</taxon>
        <taxon>Agaricomycetidae</taxon>
        <taxon>Agaricales</taxon>
        <taxon>Agaricineae</taxon>
        <taxon>Strophariaceae</taxon>
        <taxon>Psilocybe</taxon>
    </lineage>
</organism>
<dbReference type="Gene3D" id="3.40.50.300">
    <property type="entry name" value="P-loop containing nucleotide triphosphate hydrolases"/>
    <property type="match status" value="1"/>
</dbReference>
<gene>
    <name evidence="1" type="ORF">CVT25_011902</name>
</gene>
<reference evidence="1 2" key="1">
    <citation type="journal article" date="2018" name="Evol. Lett.">
        <title>Horizontal gene cluster transfer increased hallucinogenic mushroom diversity.</title>
        <authorList>
            <person name="Reynolds H.T."/>
            <person name="Vijayakumar V."/>
            <person name="Gluck-Thaler E."/>
            <person name="Korotkin H.B."/>
            <person name="Matheny P.B."/>
            <person name="Slot J.C."/>
        </authorList>
    </citation>
    <scope>NUCLEOTIDE SEQUENCE [LARGE SCALE GENOMIC DNA]</scope>
    <source>
        <strain evidence="1 2">2631</strain>
    </source>
</reference>
<dbReference type="EMBL" id="NHYD01000294">
    <property type="protein sequence ID" value="PPQ94589.1"/>
    <property type="molecule type" value="Genomic_DNA"/>
</dbReference>
<accession>A0A409XUT7</accession>
<name>A0A409XUT7_PSICY</name>
<comment type="caution">
    <text evidence="1">The sequence shown here is derived from an EMBL/GenBank/DDBJ whole genome shotgun (WGS) entry which is preliminary data.</text>
</comment>
<evidence type="ECO:0000313" key="2">
    <source>
        <dbReference type="Proteomes" id="UP000283269"/>
    </source>
</evidence>
<dbReference type="InterPro" id="IPR027417">
    <property type="entry name" value="P-loop_NTPase"/>
</dbReference>
<dbReference type="Proteomes" id="UP000283269">
    <property type="component" value="Unassembled WGS sequence"/>
</dbReference>
<dbReference type="SUPFAM" id="SSF52540">
    <property type="entry name" value="P-loop containing nucleoside triphosphate hydrolases"/>
    <property type="match status" value="1"/>
</dbReference>